<accession>A0A139IVN2</accession>
<sequence>MAQSAAHAALNTVELLEAILLNLDTRTLLLSQRTCKTWQKVIAASILLQKALFLRPAPQPSPPGDATPNNAAADEAAPDDADPPHAERDDADAATGEAYPQTADDSPIFNPLARGAFQLRKLKPGQPNTKVKSRPKEYTNPWIAGSFRRMYVTQPPAHEVSIHTCHGGACSNDEIVVARGGEGVTIGDILDKLEKLSGGKPYKAEATVRSAWVGENRVDNEAGRLPTWHRSFKLASWIHRRT</sequence>
<feature type="region of interest" description="Disordered" evidence="1">
    <location>
        <begin position="57"/>
        <end position="108"/>
    </location>
</feature>
<proteinExistence type="predicted"/>
<dbReference type="Proteomes" id="UP000073492">
    <property type="component" value="Unassembled WGS sequence"/>
</dbReference>
<dbReference type="STRING" id="113226.A0A139IVN2"/>
<dbReference type="CDD" id="cd09917">
    <property type="entry name" value="F-box_SF"/>
    <property type="match status" value="1"/>
</dbReference>
<reference evidence="2 3" key="1">
    <citation type="submission" date="2015-07" db="EMBL/GenBank/DDBJ databases">
        <title>Comparative genomics of the Sigatoka disease complex on banana suggests a link between parallel evolutionary changes in Pseudocercospora fijiensis and Pseudocercospora eumusae and increased virulence on the banana host.</title>
        <authorList>
            <person name="Chang T.-C."/>
            <person name="Salvucci A."/>
            <person name="Crous P.W."/>
            <person name="Stergiopoulos I."/>
        </authorList>
    </citation>
    <scope>NUCLEOTIDE SEQUENCE [LARGE SCALE GENOMIC DNA]</scope>
    <source>
        <strain evidence="2 3">CBS 116634</strain>
    </source>
</reference>
<dbReference type="AlphaFoldDB" id="A0A139IVN2"/>
<keyword evidence="3" id="KW-1185">Reference proteome</keyword>
<organism evidence="2 3">
    <name type="scientific">Pseudocercospora musae</name>
    <dbReference type="NCBI Taxonomy" id="113226"/>
    <lineage>
        <taxon>Eukaryota</taxon>
        <taxon>Fungi</taxon>
        <taxon>Dikarya</taxon>
        <taxon>Ascomycota</taxon>
        <taxon>Pezizomycotina</taxon>
        <taxon>Dothideomycetes</taxon>
        <taxon>Dothideomycetidae</taxon>
        <taxon>Mycosphaerellales</taxon>
        <taxon>Mycosphaerellaceae</taxon>
        <taxon>Pseudocercospora</taxon>
    </lineage>
</organism>
<name>A0A139IVN2_9PEZI</name>
<dbReference type="EMBL" id="LFZO01000003">
    <property type="protein sequence ID" value="KXT18811.1"/>
    <property type="molecule type" value="Genomic_DNA"/>
</dbReference>
<evidence type="ECO:0000313" key="2">
    <source>
        <dbReference type="EMBL" id="KXT18811.1"/>
    </source>
</evidence>
<comment type="caution">
    <text evidence="2">The sequence shown here is derived from an EMBL/GenBank/DDBJ whole genome shotgun (WGS) entry which is preliminary data.</text>
</comment>
<evidence type="ECO:0008006" key="4">
    <source>
        <dbReference type="Google" id="ProtNLM"/>
    </source>
</evidence>
<feature type="compositionally biased region" description="Low complexity" evidence="1">
    <location>
        <begin position="66"/>
        <end position="75"/>
    </location>
</feature>
<dbReference type="SUPFAM" id="SSF81383">
    <property type="entry name" value="F-box domain"/>
    <property type="match status" value="1"/>
</dbReference>
<evidence type="ECO:0000256" key="1">
    <source>
        <dbReference type="SAM" id="MobiDB-lite"/>
    </source>
</evidence>
<evidence type="ECO:0000313" key="3">
    <source>
        <dbReference type="Proteomes" id="UP000073492"/>
    </source>
</evidence>
<dbReference type="OrthoDB" id="3643498at2759"/>
<gene>
    <name evidence="2" type="ORF">AC579_8220</name>
</gene>
<dbReference type="InterPro" id="IPR036047">
    <property type="entry name" value="F-box-like_dom_sf"/>
</dbReference>
<protein>
    <recommendedName>
        <fullName evidence="4">F-box domain-containing protein</fullName>
    </recommendedName>
</protein>